<sequence length="253" mass="28874">MNKIWITLLLICVVSVASWFYLVNQKQAGTVTLQFQARVGDKPLKFNQTIYPNPGGEGQFQIRNIQLYLSNIQLQGKTHRYQLTDSYHLARFDNASKSYLIEFHDVPYDQYSKVMISIGVDESANSSIMPRGDLDPNNRMAWSWEVGYKFILFEGTLAQAEKIQPLVYHVGFSENYKPLEFQLPKPITPEGARINFDVDILAMFNSSETINMVELPTVKFDRKDARLIAENYASMVTLSADSTGLSRPKKVDK</sequence>
<name>A0ABZ0GUU3_9GAMM</name>
<evidence type="ECO:0000313" key="2">
    <source>
        <dbReference type="EMBL" id="WOH39414.1"/>
    </source>
</evidence>
<reference evidence="2 3" key="1">
    <citation type="submission" date="2023-09" db="EMBL/GenBank/DDBJ databases">
        <authorList>
            <person name="Qi X."/>
        </authorList>
    </citation>
    <scope>NUCLEOTIDE SEQUENCE [LARGE SCALE GENOMIC DNA]</scope>
    <source>
        <strain evidence="2 3">S1-1</strain>
    </source>
</reference>
<dbReference type="Pfam" id="PF20243">
    <property type="entry name" value="MbnP"/>
    <property type="match status" value="1"/>
</dbReference>
<protein>
    <submittedName>
        <fullName evidence="2">MbnP family protein</fullName>
    </submittedName>
</protein>
<organism evidence="2 3">
    <name type="scientific">Thalassotalea fonticola</name>
    <dbReference type="NCBI Taxonomy" id="3065649"/>
    <lineage>
        <taxon>Bacteria</taxon>
        <taxon>Pseudomonadati</taxon>
        <taxon>Pseudomonadota</taxon>
        <taxon>Gammaproteobacteria</taxon>
        <taxon>Alteromonadales</taxon>
        <taxon>Colwelliaceae</taxon>
        <taxon>Thalassotalea</taxon>
    </lineage>
</organism>
<dbReference type="EMBL" id="CP136600">
    <property type="protein sequence ID" value="WOH39414.1"/>
    <property type="molecule type" value="Genomic_DNA"/>
</dbReference>
<feature type="domain" description="Copper-binding protein MbnP-like" evidence="1">
    <location>
        <begin position="29"/>
        <end position="212"/>
    </location>
</feature>
<evidence type="ECO:0000313" key="3">
    <source>
        <dbReference type="Proteomes" id="UP001301442"/>
    </source>
</evidence>
<dbReference type="Proteomes" id="UP001301442">
    <property type="component" value="Chromosome"/>
</dbReference>
<dbReference type="InterPro" id="IPR046863">
    <property type="entry name" value="MbnP-like_dom"/>
</dbReference>
<keyword evidence="3" id="KW-1185">Reference proteome</keyword>
<dbReference type="RefSeq" id="WP_348398180.1">
    <property type="nucleotide sequence ID" value="NZ_CP136600.1"/>
</dbReference>
<gene>
    <name evidence="2" type="ORF">RI844_09355</name>
</gene>
<proteinExistence type="predicted"/>
<accession>A0ABZ0GUU3</accession>
<evidence type="ECO:0000259" key="1">
    <source>
        <dbReference type="Pfam" id="PF20243"/>
    </source>
</evidence>